<proteinExistence type="predicted"/>
<sequence length="50" mass="5815">SGHCRRNGIRQNHAAPAIPSRGRLHKEWRQGWLHATSSCRRHECRGACRR</sequence>
<dbReference type="EMBL" id="CVQH01023367">
    <property type="protein sequence ID" value="CRK35054.1"/>
    <property type="molecule type" value="Genomic_DNA"/>
</dbReference>
<feature type="region of interest" description="Disordered" evidence="1">
    <location>
        <begin position="1"/>
        <end position="22"/>
    </location>
</feature>
<evidence type="ECO:0000313" key="3">
    <source>
        <dbReference type="Proteomes" id="UP000044602"/>
    </source>
</evidence>
<accession>A0A0G4MLK9</accession>
<feature type="non-terminal residue" evidence="2">
    <location>
        <position position="1"/>
    </location>
</feature>
<dbReference type="Proteomes" id="UP000044602">
    <property type="component" value="Unassembled WGS sequence"/>
</dbReference>
<evidence type="ECO:0000256" key="1">
    <source>
        <dbReference type="SAM" id="MobiDB-lite"/>
    </source>
</evidence>
<name>A0A0G4MLK9_VERLO</name>
<protein>
    <submittedName>
        <fullName evidence="2">Uncharacterized protein</fullName>
    </submittedName>
</protein>
<gene>
    <name evidence="2" type="ORF">BN1708_019677</name>
</gene>
<reference evidence="2 3" key="1">
    <citation type="submission" date="2015-05" db="EMBL/GenBank/DDBJ databases">
        <authorList>
            <person name="Wang D.B."/>
            <person name="Wang M."/>
        </authorList>
    </citation>
    <scope>NUCLEOTIDE SEQUENCE [LARGE SCALE GENOMIC DNA]</scope>
    <source>
        <strain evidence="2">VL1</strain>
    </source>
</reference>
<evidence type="ECO:0000313" key="2">
    <source>
        <dbReference type="EMBL" id="CRK35054.1"/>
    </source>
</evidence>
<keyword evidence="3" id="KW-1185">Reference proteome</keyword>
<organism evidence="2 3">
    <name type="scientific">Verticillium longisporum</name>
    <name type="common">Verticillium dahliae var. longisporum</name>
    <dbReference type="NCBI Taxonomy" id="100787"/>
    <lineage>
        <taxon>Eukaryota</taxon>
        <taxon>Fungi</taxon>
        <taxon>Dikarya</taxon>
        <taxon>Ascomycota</taxon>
        <taxon>Pezizomycotina</taxon>
        <taxon>Sordariomycetes</taxon>
        <taxon>Hypocreomycetidae</taxon>
        <taxon>Glomerellales</taxon>
        <taxon>Plectosphaerellaceae</taxon>
        <taxon>Verticillium</taxon>
    </lineage>
</organism>
<dbReference type="AlphaFoldDB" id="A0A0G4MLK9"/>